<reference evidence="2 3" key="1">
    <citation type="journal article" date="2019" name="Nat. Microbiol.">
        <title>Expanding anaerobic alkane metabolism in the domain of Archaea.</title>
        <authorList>
            <person name="Wang Y."/>
            <person name="Wegener G."/>
            <person name="Hou J."/>
            <person name="Wang F."/>
            <person name="Xiao X."/>
        </authorList>
    </citation>
    <scope>NUCLEOTIDE SEQUENCE [LARGE SCALE GENOMIC DNA]</scope>
    <source>
        <strain evidence="2">WYZ-LMO10</strain>
    </source>
</reference>
<dbReference type="EMBL" id="QNVH01000061">
    <property type="protein sequence ID" value="TDA37615.1"/>
    <property type="molecule type" value="Genomic_DNA"/>
</dbReference>
<dbReference type="PROSITE" id="PS51664">
    <property type="entry name" value="YCAO"/>
    <property type="match status" value="1"/>
</dbReference>
<organism evidence="2 3">
    <name type="scientific">Thermoproteota archaeon</name>
    <dbReference type="NCBI Taxonomy" id="2056631"/>
    <lineage>
        <taxon>Archaea</taxon>
        <taxon>Thermoproteota</taxon>
    </lineage>
</organism>
<protein>
    <submittedName>
        <fullName evidence="2">YcaO-related McrA-glycine thioamidation protein</fullName>
    </submittedName>
</protein>
<sequence length="400" mass="45277">MILRSVKKRYKEGTHRARLPNETLEWLEEIYSKADITRVADITGLDRIGIPVFTAMRPLAAEGAITVYTGKGHTPQEAKISAIMEAIERFSGEPRDIGMVKGSYEALCKSYRVLDPFTLNLPKLRRYSHNENLEWVQGHSLISGEEIFVPAEAVFHPYRRENQLFRTNTNGLATGNVIEEAILHGLLEVIERDAWSLFELGVIKGKDLQVDHCNLAGELLRKFRDASVQVYIKNITSDIGIPTIAVAIDDEVTKDPALLSLGVGSHLVPEVALVRALTEAAQSRLTTIHGTREDTYKAVFARRIGYERMKRLNRRWFEESDEKTKMSELEGFDSDDVLEDIRYIINKLREAGLNELIVVDLTRREVSVPAVRVIVPGLEVYALDKERIGRRALEKLKMKA</sequence>
<comment type="caution">
    <text evidence="2">The sequence shown here is derived from an EMBL/GenBank/DDBJ whole genome shotgun (WGS) entry which is preliminary data.</text>
</comment>
<evidence type="ECO:0000313" key="3">
    <source>
        <dbReference type="Proteomes" id="UP000315399"/>
    </source>
</evidence>
<name>A0A523B9K5_9CREN</name>
<dbReference type="NCBIfam" id="TIGR00702">
    <property type="entry name" value="YcaO-type kinase domain"/>
    <property type="match status" value="1"/>
</dbReference>
<accession>A0A523B9K5</accession>
<dbReference type="InterPro" id="IPR003776">
    <property type="entry name" value="YcaO-like_dom"/>
</dbReference>
<dbReference type="Gene3D" id="3.30.1330.230">
    <property type="match status" value="2"/>
</dbReference>
<dbReference type="AlphaFoldDB" id="A0A523B9K5"/>
<dbReference type="PANTHER" id="PTHR37809">
    <property type="entry name" value="RIBOSOMAL PROTEIN S12 METHYLTHIOTRANSFERASE ACCESSORY FACTOR YCAO"/>
    <property type="match status" value="1"/>
</dbReference>
<dbReference type="NCBIfam" id="TIGR03266">
    <property type="entry name" value="methan_mark_1"/>
    <property type="match status" value="1"/>
</dbReference>
<dbReference type="PANTHER" id="PTHR37809:SF1">
    <property type="entry name" value="RIBOSOMAL PROTEIN S12 METHYLTHIOTRANSFERASE ACCESSORY FACTOR YCAO"/>
    <property type="match status" value="1"/>
</dbReference>
<dbReference type="Pfam" id="PF02624">
    <property type="entry name" value="YcaO"/>
    <property type="match status" value="1"/>
</dbReference>
<dbReference type="Proteomes" id="UP000315399">
    <property type="component" value="Unassembled WGS sequence"/>
</dbReference>
<dbReference type="InterPro" id="IPR017667">
    <property type="entry name" value="Methan_mark_1"/>
</dbReference>
<gene>
    <name evidence="2" type="ORF">DSO08_05320</name>
</gene>
<feature type="domain" description="YcaO" evidence="1">
    <location>
        <begin position="70"/>
        <end position="400"/>
    </location>
</feature>
<evidence type="ECO:0000259" key="1">
    <source>
        <dbReference type="PROSITE" id="PS51664"/>
    </source>
</evidence>
<evidence type="ECO:0000313" key="2">
    <source>
        <dbReference type="EMBL" id="TDA37615.1"/>
    </source>
</evidence>
<proteinExistence type="predicted"/>